<dbReference type="AlphaFoldDB" id="A0A062UA44"/>
<keyword evidence="2" id="KW-1185">Reference proteome</keyword>
<reference evidence="1 2" key="1">
    <citation type="submission" date="2013-04" db="EMBL/GenBank/DDBJ databases">
        <title>Hyphomonas sp. T24B3 Genome Sequencing.</title>
        <authorList>
            <person name="Lai Q."/>
            <person name="Shao Z."/>
        </authorList>
    </citation>
    <scope>NUCLEOTIDE SEQUENCE [LARGE SCALE GENOMIC DNA]</scope>
    <source>
        <strain evidence="1 2">T24B3</strain>
    </source>
</reference>
<dbReference type="EMBL" id="AWFB01000001">
    <property type="protein sequence ID" value="RAN36116.1"/>
    <property type="molecule type" value="Genomic_DNA"/>
</dbReference>
<dbReference type="RefSeq" id="WP_233346658.1">
    <property type="nucleotide sequence ID" value="NZ_AWFA01000001.1"/>
</dbReference>
<sequence length="185" mass="20257">MHSPELSLRSRLWRIRLDRPSNRIVIGVALLAYLLISWMILKANGNPPIHLHFDASQLVDASIAIKVHVAGALSAFVIGTMLMLGVKGRGLHKTLGYSWVGAMMVTALSSFFVVGLNGNHFSWIHGISAWTVIGLPMGITAARRKNIASHRKQMTGMFVGAMLVAGLFTFLPGRMMWSIFFTNGA</sequence>
<comment type="caution">
    <text evidence="1">The sequence shown here is derived from an EMBL/GenBank/DDBJ whole genome shotgun (WGS) entry which is preliminary data.</text>
</comment>
<dbReference type="Proteomes" id="UP000249123">
    <property type="component" value="Unassembled WGS sequence"/>
</dbReference>
<accession>A0A062UA44</accession>
<name>A0A062UA44_9PROT</name>
<organism evidence="1 2">
    <name type="scientific">Hyphomonas pacifica</name>
    <dbReference type="NCBI Taxonomy" id="1280941"/>
    <lineage>
        <taxon>Bacteria</taxon>
        <taxon>Pseudomonadati</taxon>
        <taxon>Pseudomonadota</taxon>
        <taxon>Alphaproteobacteria</taxon>
        <taxon>Hyphomonadales</taxon>
        <taxon>Hyphomonadaceae</taxon>
        <taxon>Hyphomonas</taxon>
    </lineage>
</organism>
<gene>
    <name evidence="1" type="ORF">HY3_00630</name>
</gene>
<evidence type="ECO:0000313" key="2">
    <source>
        <dbReference type="Proteomes" id="UP000249123"/>
    </source>
</evidence>
<evidence type="ECO:0000313" key="1">
    <source>
        <dbReference type="EMBL" id="RAN36116.1"/>
    </source>
</evidence>
<proteinExistence type="predicted"/>
<dbReference type="STRING" id="1280941.HY2_00440"/>
<protein>
    <submittedName>
        <fullName evidence="1">Uncharacterized protein</fullName>
    </submittedName>
</protein>
<dbReference type="eggNOG" id="COG5395">
    <property type="taxonomic scope" value="Bacteria"/>
</dbReference>